<dbReference type="GO" id="GO:0016491">
    <property type="term" value="F:oxidoreductase activity"/>
    <property type="evidence" value="ECO:0007669"/>
    <property type="project" value="InterPro"/>
</dbReference>
<dbReference type="CDD" id="cd03025">
    <property type="entry name" value="DsbA_FrnE_like"/>
    <property type="match status" value="1"/>
</dbReference>
<evidence type="ECO:0000313" key="3">
    <source>
        <dbReference type="Proteomes" id="UP000664034"/>
    </source>
</evidence>
<accession>A0A939GDU1</accession>
<organism evidence="2 3">
    <name type="scientific">Fibrella rubiginis</name>
    <dbReference type="NCBI Taxonomy" id="2817060"/>
    <lineage>
        <taxon>Bacteria</taxon>
        <taxon>Pseudomonadati</taxon>
        <taxon>Bacteroidota</taxon>
        <taxon>Cytophagia</taxon>
        <taxon>Cytophagales</taxon>
        <taxon>Spirosomataceae</taxon>
        <taxon>Fibrella</taxon>
    </lineage>
</organism>
<comment type="caution">
    <text evidence="2">The sequence shown here is derived from an EMBL/GenBank/DDBJ whole genome shotgun (WGS) entry which is preliminary data.</text>
</comment>
<evidence type="ECO:0000313" key="2">
    <source>
        <dbReference type="EMBL" id="MBO0937257.1"/>
    </source>
</evidence>
<protein>
    <submittedName>
        <fullName evidence="2">DsbA family protein</fullName>
    </submittedName>
</protein>
<proteinExistence type="predicted"/>
<dbReference type="SUPFAM" id="SSF52833">
    <property type="entry name" value="Thioredoxin-like"/>
    <property type="match status" value="1"/>
</dbReference>
<dbReference type="AlphaFoldDB" id="A0A939GDU1"/>
<name>A0A939GDU1_9BACT</name>
<evidence type="ECO:0000259" key="1">
    <source>
        <dbReference type="Pfam" id="PF01323"/>
    </source>
</evidence>
<dbReference type="InterPro" id="IPR001853">
    <property type="entry name" value="DSBA-like_thioredoxin_dom"/>
</dbReference>
<keyword evidence="3" id="KW-1185">Reference proteome</keyword>
<dbReference type="Gene3D" id="3.40.30.10">
    <property type="entry name" value="Glutaredoxin"/>
    <property type="match status" value="1"/>
</dbReference>
<gene>
    <name evidence="2" type="ORF">J2I47_11935</name>
</gene>
<reference evidence="2" key="1">
    <citation type="submission" date="2021-03" db="EMBL/GenBank/DDBJ databases">
        <title>Fibrella sp. HMF5335 genome sequencing and assembly.</title>
        <authorList>
            <person name="Kang H."/>
            <person name="Kim H."/>
            <person name="Bae S."/>
            <person name="Joh K."/>
        </authorList>
    </citation>
    <scope>NUCLEOTIDE SEQUENCE</scope>
    <source>
        <strain evidence="2">HMF5335</strain>
    </source>
</reference>
<dbReference type="EMBL" id="JAFMYV010000005">
    <property type="protein sequence ID" value="MBO0937257.1"/>
    <property type="molecule type" value="Genomic_DNA"/>
</dbReference>
<sequence>MPGQTNLHCCAVATFRTGAGVGRLGYKRITLMVQPRIIYVYDALCGWCYGFSPVIRRLHDTYQDQFTFDVMSGGMMTGPRIQPISESMGYIKSALRIVEENTGVLFGEAYVDNILNPGTYLSDSNKPGQAMTLFRVLQTGRDIEFAATLQNALYRDGIDLNVDANYGPLVETYDVDPDEFVAHLNDEAIIDQTQQEFALVAQMGINGFPSVIVEKGEELFLVARGYLPYDDLMANISRATGMEL</sequence>
<dbReference type="InterPro" id="IPR036249">
    <property type="entry name" value="Thioredoxin-like_sf"/>
</dbReference>
<dbReference type="Gene3D" id="1.10.472.60">
    <property type="entry name" value="putative protein disulfide isomerase domain"/>
    <property type="match status" value="1"/>
</dbReference>
<dbReference type="Pfam" id="PF01323">
    <property type="entry name" value="DSBA"/>
    <property type="match status" value="1"/>
</dbReference>
<feature type="domain" description="DSBA-like thioredoxin" evidence="1">
    <location>
        <begin position="37"/>
        <end position="217"/>
    </location>
</feature>
<dbReference type="Proteomes" id="UP000664034">
    <property type="component" value="Unassembled WGS sequence"/>
</dbReference>